<feature type="compositionally biased region" description="Low complexity" evidence="3">
    <location>
        <begin position="191"/>
        <end position="210"/>
    </location>
</feature>
<evidence type="ECO:0000313" key="5">
    <source>
        <dbReference type="Proteomes" id="UP001652582"/>
    </source>
</evidence>
<feature type="compositionally biased region" description="Low complexity" evidence="3">
    <location>
        <begin position="395"/>
        <end position="413"/>
    </location>
</feature>
<dbReference type="GO" id="GO:0034453">
    <property type="term" value="P:microtubule anchoring"/>
    <property type="evidence" value="ECO:0007669"/>
    <property type="project" value="InterPro"/>
</dbReference>
<name>A0A6J1N210_BICAN</name>
<feature type="compositionally biased region" description="Polar residues" evidence="3">
    <location>
        <begin position="168"/>
        <end position="178"/>
    </location>
</feature>
<protein>
    <submittedName>
        <fullName evidence="6">Dentin sialophosphoprotein-like</fullName>
    </submittedName>
</protein>
<evidence type="ECO:0000256" key="3">
    <source>
        <dbReference type="SAM" id="MobiDB-lite"/>
    </source>
</evidence>
<feature type="compositionally biased region" description="Basic and acidic residues" evidence="3">
    <location>
        <begin position="370"/>
        <end position="379"/>
    </location>
</feature>
<feature type="region of interest" description="Disordered" evidence="3">
    <location>
        <begin position="158"/>
        <end position="210"/>
    </location>
</feature>
<proteinExistence type="predicted"/>
<feature type="compositionally biased region" description="Basic and acidic residues" evidence="3">
    <location>
        <begin position="440"/>
        <end position="456"/>
    </location>
</feature>
<dbReference type="GO" id="GO:0005813">
    <property type="term" value="C:centrosome"/>
    <property type="evidence" value="ECO:0007669"/>
    <property type="project" value="TreeGrafter"/>
</dbReference>
<evidence type="ECO:0000256" key="1">
    <source>
        <dbReference type="ARBA" id="ARBA00022490"/>
    </source>
</evidence>
<dbReference type="GeneID" id="112046595"/>
<reference evidence="6" key="1">
    <citation type="submission" date="2025-08" db="UniProtKB">
        <authorList>
            <consortium name="RefSeq"/>
        </authorList>
    </citation>
    <scope>IDENTIFICATION</scope>
</reference>
<gene>
    <name evidence="6" type="primary">LOC112046595</name>
</gene>
<dbReference type="Gene3D" id="1.20.960.40">
    <property type="match status" value="1"/>
</dbReference>
<keyword evidence="1" id="KW-0963">Cytoplasm</keyword>
<dbReference type="KEGG" id="bany:112046595"/>
<dbReference type="Proteomes" id="UP001652582">
    <property type="component" value="Chromosome 4"/>
</dbReference>
<feature type="region of interest" description="Disordered" evidence="3">
    <location>
        <begin position="303"/>
        <end position="480"/>
    </location>
</feature>
<feature type="compositionally biased region" description="Basic and acidic residues" evidence="3">
    <location>
        <begin position="333"/>
        <end position="344"/>
    </location>
</feature>
<dbReference type="PANTHER" id="PTHR15431:SF9">
    <property type="entry name" value="CENTROSOMAL PROTEIN 43"/>
    <property type="match status" value="1"/>
</dbReference>
<dbReference type="AlphaFoldDB" id="A0A6J1N210"/>
<dbReference type="OrthoDB" id="2160638at2759"/>
<feature type="compositionally biased region" description="Polar residues" evidence="3">
    <location>
        <begin position="305"/>
        <end position="332"/>
    </location>
</feature>
<feature type="compositionally biased region" description="Polar residues" evidence="3">
    <location>
        <begin position="381"/>
        <end position="394"/>
    </location>
</feature>
<feature type="compositionally biased region" description="Basic and acidic residues" evidence="3">
    <location>
        <begin position="158"/>
        <end position="167"/>
    </location>
</feature>
<dbReference type="Pfam" id="PF09398">
    <property type="entry name" value="FOP_dimer"/>
    <property type="match status" value="1"/>
</dbReference>
<dbReference type="RefSeq" id="XP_023939053.1">
    <property type="nucleotide sequence ID" value="XM_024083285.2"/>
</dbReference>
<evidence type="ECO:0000313" key="6">
    <source>
        <dbReference type="RefSeq" id="XP_023939053.1"/>
    </source>
</evidence>
<sequence length="480" mass="53838">MAQTEDTELRDLVIEALEKNGSLAKIRALLRANIFLAFEDDCENLKKNDTFVKVLQLPEGKFCLSIIHEFLEFCNLRNTLFVYKAETRQGKEYNYDSVNTIADKLNISKFDRENEPILLTLLKNCLKASSKASFNQSDKQSGTRRQCRGKINFKDDQNPTYIVKEDSSTNTSHTQSDNSSDEKNKIDLRLTLDNSDTDTSSDSTRGQTRSEYIPNKHINAMNTKMNDNRNVLDQPHQQSDIKSNYNYVTKSNELSEKCLHDLKVINNSSTESTSYAELKPFNMLDTVLLNTPGLPFEEVKKDLKQTSPHNSNSTASKIESLSPSHTLNSISLSKKEISHQDSKASIKNSSGKSGKYDEYSYDFTSPPLSGRRDGSDKSPRSGLQNSNVSKSNNTSIESNQQNSPSSQSSISLSDVADLLSDRSNKKLSPSNISSRHRLRSEKFNRSPIKDHTKLLSDDSGDFSESPIPSLSNLSLDIHSD</sequence>
<feature type="domain" description="FGFR1 oncogene partner (FOP) N-terminal dimerisation" evidence="4">
    <location>
        <begin position="51"/>
        <end position="123"/>
    </location>
</feature>
<keyword evidence="5" id="KW-1185">Reference proteome</keyword>
<evidence type="ECO:0000259" key="4">
    <source>
        <dbReference type="Pfam" id="PF09398"/>
    </source>
</evidence>
<organism evidence="5 6">
    <name type="scientific">Bicyclus anynana</name>
    <name type="common">Squinting bush brown butterfly</name>
    <dbReference type="NCBI Taxonomy" id="110368"/>
    <lineage>
        <taxon>Eukaryota</taxon>
        <taxon>Metazoa</taxon>
        <taxon>Ecdysozoa</taxon>
        <taxon>Arthropoda</taxon>
        <taxon>Hexapoda</taxon>
        <taxon>Insecta</taxon>
        <taxon>Pterygota</taxon>
        <taxon>Neoptera</taxon>
        <taxon>Endopterygota</taxon>
        <taxon>Lepidoptera</taxon>
        <taxon>Glossata</taxon>
        <taxon>Ditrysia</taxon>
        <taxon>Papilionoidea</taxon>
        <taxon>Nymphalidae</taxon>
        <taxon>Satyrinae</taxon>
        <taxon>Satyrini</taxon>
        <taxon>Mycalesina</taxon>
        <taxon>Bicyclus</taxon>
    </lineage>
</organism>
<evidence type="ECO:0000256" key="2">
    <source>
        <dbReference type="ARBA" id="ARBA00023212"/>
    </source>
</evidence>
<accession>A0A6J1N210</accession>
<keyword evidence="2" id="KW-0206">Cytoskeleton</keyword>
<feature type="compositionally biased region" description="Basic and acidic residues" evidence="3">
    <location>
        <begin position="180"/>
        <end position="190"/>
    </location>
</feature>
<dbReference type="InterPro" id="IPR018993">
    <property type="entry name" value="FOP_dimerisation-dom_N"/>
</dbReference>
<dbReference type="PANTHER" id="PTHR15431">
    <property type="entry name" value="FGFR1 ONCOGENE PARTNER/LISH DOMAIN-CONTAINING PROTEIN"/>
    <property type="match status" value="1"/>
</dbReference>